<evidence type="ECO:0000256" key="4">
    <source>
        <dbReference type="ARBA" id="ARBA00022801"/>
    </source>
</evidence>
<evidence type="ECO:0000259" key="6">
    <source>
        <dbReference type="Pfam" id="PF01048"/>
    </source>
</evidence>
<dbReference type="RefSeq" id="WP_251874486.1">
    <property type="nucleotide sequence ID" value="NZ_CP098755.1"/>
</dbReference>
<evidence type="ECO:0000256" key="2">
    <source>
        <dbReference type="ARBA" id="ARBA00011974"/>
    </source>
</evidence>
<keyword evidence="8" id="KW-1185">Reference proteome</keyword>
<gene>
    <name evidence="7" type="ORF">NDK47_08975</name>
</gene>
<keyword evidence="7" id="KW-0326">Glycosidase</keyword>
<evidence type="ECO:0000256" key="3">
    <source>
        <dbReference type="ARBA" id="ARBA00022605"/>
    </source>
</evidence>
<dbReference type="SUPFAM" id="SSF53167">
    <property type="entry name" value="Purine and uridine phosphorylases"/>
    <property type="match status" value="1"/>
</dbReference>
<dbReference type="EC" id="3.2.2.9" evidence="2"/>
<dbReference type="PANTHER" id="PTHR46832:SF1">
    <property type="entry name" value="5'-METHYLTHIOADENOSINE_S-ADENOSYLHOMOCYSTEINE NUCLEOSIDASE"/>
    <property type="match status" value="1"/>
</dbReference>
<evidence type="ECO:0000256" key="1">
    <source>
        <dbReference type="ARBA" id="ARBA00004945"/>
    </source>
</evidence>
<evidence type="ECO:0000256" key="5">
    <source>
        <dbReference type="ARBA" id="ARBA00023167"/>
    </source>
</evidence>
<name>A0ABY4WJX3_9BACL</name>
<organism evidence="7 8">
    <name type="scientific">Brevibacillus ruminantium</name>
    <dbReference type="NCBI Taxonomy" id="2950604"/>
    <lineage>
        <taxon>Bacteria</taxon>
        <taxon>Bacillati</taxon>
        <taxon>Bacillota</taxon>
        <taxon>Bacilli</taxon>
        <taxon>Bacillales</taxon>
        <taxon>Paenibacillaceae</taxon>
        <taxon>Brevibacillus</taxon>
    </lineage>
</organism>
<dbReference type="InterPro" id="IPR010049">
    <property type="entry name" value="MTA_SAH_Nsdase"/>
</dbReference>
<accession>A0ABY4WJX3</accession>
<evidence type="ECO:0000313" key="7">
    <source>
        <dbReference type="EMBL" id="USG67387.1"/>
    </source>
</evidence>
<dbReference type="InterPro" id="IPR035994">
    <property type="entry name" value="Nucleoside_phosphorylase_sf"/>
</dbReference>
<dbReference type="EMBL" id="CP098755">
    <property type="protein sequence ID" value="USG67387.1"/>
    <property type="molecule type" value="Genomic_DNA"/>
</dbReference>
<protein>
    <recommendedName>
        <fullName evidence="2">adenosylhomocysteine nucleosidase</fullName>
        <ecNumber evidence="2">3.2.2.9</ecNumber>
    </recommendedName>
</protein>
<proteinExistence type="predicted"/>
<dbReference type="NCBIfam" id="TIGR01704">
    <property type="entry name" value="MTA_SAH-Nsdase"/>
    <property type="match status" value="1"/>
</dbReference>
<keyword evidence="5" id="KW-0486">Methionine biosynthesis</keyword>
<dbReference type="Pfam" id="PF01048">
    <property type="entry name" value="PNP_UDP_1"/>
    <property type="match status" value="1"/>
</dbReference>
<keyword evidence="4 7" id="KW-0378">Hydrolase</keyword>
<sequence length="232" mass="25176">MRVGIIGAMGEELEFLRTKCCVTEKKSWFGLTFEIGEWNNIGIVLVESGIGKVNAAVGTSLLINHFTPDCVINVGVAGAFADEIQVGDIVLASEVRHHDVNVTLFGYEHGQVPQMPAGFQTDSRLVQKAHQLAAHPIHVGLIVSGDHYFDDEETVRSITNRFPHAVAAEMEAASIGHVCSMAKVPFLIIRSISDHPGRAGQKSFQQNIGLASQRAATLLLDLLETEPSHTRT</sequence>
<dbReference type="Gene3D" id="3.40.50.1580">
    <property type="entry name" value="Nucleoside phosphorylase domain"/>
    <property type="match status" value="1"/>
</dbReference>
<evidence type="ECO:0000313" key="8">
    <source>
        <dbReference type="Proteomes" id="UP001056500"/>
    </source>
</evidence>
<dbReference type="InterPro" id="IPR000845">
    <property type="entry name" value="Nucleoside_phosphorylase_d"/>
</dbReference>
<feature type="domain" description="Nucleoside phosphorylase" evidence="6">
    <location>
        <begin position="2"/>
        <end position="224"/>
    </location>
</feature>
<dbReference type="NCBIfam" id="NF004079">
    <property type="entry name" value="PRK05584.1"/>
    <property type="match status" value="1"/>
</dbReference>
<dbReference type="CDD" id="cd09008">
    <property type="entry name" value="MTAN"/>
    <property type="match status" value="1"/>
</dbReference>
<keyword evidence="3" id="KW-0028">Amino-acid biosynthesis</keyword>
<dbReference type="Proteomes" id="UP001056500">
    <property type="component" value="Chromosome"/>
</dbReference>
<dbReference type="GO" id="GO:0008782">
    <property type="term" value="F:adenosylhomocysteine nucleosidase activity"/>
    <property type="evidence" value="ECO:0007669"/>
    <property type="project" value="UniProtKB-EC"/>
</dbReference>
<dbReference type="PANTHER" id="PTHR46832">
    <property type="entry name" value="5'-METHYLTHIOADENOSINE/S-ADENOSYLHOMOCYSTEINE NUCLEOSIDASE"/>
    <property type="match status" value="1"/>
</dbReference>
<comment type="pathway">
    <text evidence="1">Amino-acid biosynthesis; L-methionine biosynthesis via salvage pathway; S-methyl-5-thio-alpha-D-ribose 1-phosphate from S-methyl-5'-thioadenosine (hydrolase route): step 1/2.</text>
</comment>
<reference evidence="7" key="1">
    <citation type="submission" date="2022-06" db="EMBL/GenBank/DDBJ databases">
        <title>Genome sequencing of Brevibacillus sp. BB3-R1.</title>
        <authorList>
            <person name="Heo J."/>
            <person name="Lee D."/>
            <person name="Won M."/>
            <person name="Han B.-H."/>
            <person name="Hong S.-B."/>
            <person name="Kwon S.-W."/>
        </authorList>
    </citation>
    <scope>NUCLEOTIDE SEQUENCE</scope>
    <source>
        <strain evidence="7">BB3-R1</strain>
    </source>
</reference>